<evidence type="ECO:0000256" key="2">
    <source>
        <dbReference type="ARBA" id="ARBA00023015"/>
    </source>
</evidence>
<sequence length="1137" mass="123571">MTQLQVRVFGPLQVSLDGHAARIGAGRQQAVLGRLVLAGGKTIAADRLAEDVWEGAPPPHASSVLQVQVHNLRRVLEPHRRPRTPARILVSEAGGYALRLDATNVDAWRFEQLLRQYEQKAHAAARPDAGERYRMLDEALHCWRGTAFESFASASWATAEVARLTDLRITATEMRAEAALELGRVGEVVAVLRQQVEEYPGREESARLLALAQHRLGQQIEALATVRRTRDYLRSEFGIDPGQRLCELESAILNQTVDEGRECVPVIPEEPVRPRIPISRDERPGRASVATSPRFYPAQRRMINATAAEACADGLRVIWLMGESGTGKTALVSGIAIGLAEDGWATAFGRCPEVDGAPPAWVWTEILAELEGAVLDSRLAAVPDSRLAAVPDSRPAPLDPFTIVQAVTARGREITARMPLAIFVEDAHRADAATLQVLRQLATWLHREPILVVLTVRGGEPTPALRATEAALVDRATARVQLAGLDLAGTREVAEQIGLTDLDEDSLRALHRRTGGNPLFIRELSKLLVAGGDPKGLPESIRAVLIERIERLPTGVLAVLQHIAVWGKAIDLDTLAELSGVGEEELVDLVDTAVAADLLVFDARGRMVPDHPLIQDAVYNSIAPLRRSRMHWNTVEFIQHRATGHDSDLVEVTALAHHAARGATRTTAAYALGRVVAAARTCENLGMRADATRWWRTAVGLHELADHTVPSAPRADREMLLDTLCAFTGALANEGCVRSARAVRDRALDVAEALSEPEQLLRALTCWRAPTLHGVRDWCLRGDRVRTAVEAVLAGAHSPRDQAWLLVTLVFESELDADPDVTRGHARRALELASPTGDLPLICAALHALAHTVSGPARLDGWRPVADELMRAARGGRSLDYQSLAHFLRFRAACHEVDLAAAGRHAIRALECAISAEFRQPLDQLLAFPAVAAVLLGDLDAAERRYRRYVTRTIRPGVANEEFVRLTAALTLAWARGDLSVLLDRLALWYEREPALVAQVYVVALLHAGSAVRAREVFHENPVVAPYFHWPVMAAFRGWAALALRELDAARELYDALTPHSGTIIGFDSGAAAFGPMDALLGDLAEVLGDSDAAALRTRATLMIDSVRTSLRSLSPVLDSIEDLCADPASDGLGSAP</sequence>
<dbReference type="Pfam" id="PF03704">
    <property type="entry name" value="BTAD"/>
    <property type="match status" value="1"/>
</dbReference>
<dbReference type="PANTHER" id="PTHR35807:SF1">
    <property type="entry name" value="TRANSCRIPTIONAL REGULATOR REDD"/>
    <property type="match status" value="1"/>
</dbReference>
<dbReference type="SUPFAM" id="SSF52540">
    <property type="entry name" value="P-loop containing nucleoside triphosphate hydrolases"/>
    <property type="match status" value="1"/>
</dbReference>
<dbReference type="Gene3D" id="1.25.40.10">
    <property type="entry name" value="Tetratricopeptide repeat domain"/>
    <property type="match status" value="1"/>
</dbReference>
<dbReference type="SUPFAM" id="SSF46894">
    <property type="entry name" value="C-terminal effector domain of the bipartite response regulators"/>
    <property type="match status" value="1"/>
</dbReference>
<evidence type="ECO:0000256" key="4">
    <source>
        <dbReference type="ARBA" id="ARBA00023163"/>
    </source>
</evidence>
<dbReference type="PROSITE" id="PS51755">
    <property type="entry name" value="OMPR_PHOB"/>
    <property type="match status" value="1"/>
</dbReference>
<keyword evidence="4" id="KW-0804">Transcription</keyword>
<dbReference type="CDD" id="cd15831">
    <property type="entry name" value="BTAD"/>
    <property type="match status" value="1"/>
</dbReference>
<keyword evidence="3 5" id="KW-0238">DNA-binding</keyword>
<dbReference type="EMBL" id="JADMLG010000004">
    <property type="protein sequence ID" value="MBH0776952.1"/>
    <property type="molecule type" value="Genomic_DNA"/>
</dbReference>
<evidence type="ECO:0000313" key="7">
    <source>
        <dbReference type="EMBL" id="MBH0776952.1"/>
    </source>
</evidence>
<evidence type="ECO:0000313" key="8">
    <source>
        <dbReference type="Proteomes" id="UP000655751"/>
    </source>
</evidence>
<dbReference type="InterPro" id="IPR027417">
    <property type="entry name" value="P-loop_NTPase"/>
</dbReference>
<dbReference type="GO" id="GO:0000160">
    <property type="term" value="P:phosphorelay signal transduction system"/>
    <property type="evidence" value="ECO:0007669"/>
    <property type="project" value="InterPro"/>
</dbReference>
<dbReference type="InterPro" id="IPR001867">
    <property type="entry name" value="OmpR/PhoB-type_DNA-bd"/>
</dbReference>
<evidence type="ECO:0000256" key="1">
    <source>
        <dbReference type="ARBA" id="ARBA00005820"/>
    </source>
</evidence>
<gene>
    <name evidence="7" type="ORF">IT779_11720</name>
</gene>
<dbReference type="Pfam" id="PF00486">
    <property type="entry name" value="Trans_reg_C"/>
    <property type="match status" value="1"/>
</dbReference>
<dbReference type="InterPro" id="IPR041664">
    <property type="entry name" value="AAA_16"/>
</dbReference>
<dbReference type="Gene3D" id="1.10.10.10">
    <property type="entry name" value="Winged helix-like DNA-binding domain superfamily/Winged helix DNA-binding domain"/>
    <property type="match status" value="1"/>
</dbReference>
<organism evidence="7 8">
    <name type="scientific">Nocardia bovistercoris</name>
    <dbReference type="NCBI Taxonomy" id="2785916"/>
    <lineage>
        <taxon>Bacteria</taxon>
        <taxon>Bacillati</taxon>
        <taxon>Actinomycetota</taxon>
        <taxon>Actinomycetes</taxon>
        <taxon>Mycobacteriales</taxon>
        <taxon>Nocardiaceae</taxon>
        <taxon>Nocardia</taxon>
    </lineage>
</organism>
<dbReference type="SUPFAM" id="SSF48452">
    <property type="entry name" value="TPR-like"/>
    <property type="match status" value="1"/>
</dbReference>
<reference evidence="7" key="1">
    <citation type="submission" date="2020-11" db="EMBL/GenBank/DDBJ databases">
        <title>Nocardia NEAU-351.nov., a novel actinomycete isolated from the cow dung.</title>
        <authorList>
            <person name="Zhang X."/>
        </authorList>
    </citation>
    <scope>NUCLEOTIDE SEQUENCE</scope>
    <source>
        <strain evidence="7">NEAU-351</strain>
    </source>
</reference>
<dbReference type="GO" id="GO:0003677">
    <property type="term" value="F:DNA binding"/>
    <property type="evidence" value="ECO:0007669"/>
    <property type="project" value="UniProtKB-UniRule"/>
</dbReference>
<dbReference type="InterPro" id="IPR011990">
    <property type="entry name" value="TPR-like_helical_dom_sf"/>
</dbReference>
<dbReference type="GO" id="GO:0006355">
    <property type="term" value="P:regulation of DNA-templated transcription"/>
    <property type="evidence" value="ECO:0007669"/>
    <property type="project" value="InterPro"/>
</dbReference>
<keyword evidence="8" id="KW-1185">Reference proteome</keyword>
<dbReference type="Pfam" id="PF13191">
    <property type="entry name" value="AAA_16"/>
    <property type="match status" value="1"/>
</dbReference>
<dbReference type="SMART" id="SM00862">
    <property type="entry name" value="Trans_reg_C"/>
    <property type="match status" value="1"/>
</dbReference>
<feature type="DNA-binding region" description="OmpR/PhoB-type" evidence="5">
    <location>
        <begin position="1"/>
        <end position="100"/>
    </location>
</feature>
<feature type="domain" description="OmpR/PhoB-type" evidence="6">
    <location>
        <begin position="1"/>
        <end position="100"/>
    </location>
</feature>
<accession>A0A931I8L3</accession>
<evidence type="ECO:0000259" key="6">
    <source>
        <dbReference type="PROSITE" id="PS51755"/>
    </source>
</evidence>
<keyword evidence="2" id="KW-0805">Transcription regulation</keyword>
<dbReference type="InterPro" id="IPR036388">
    <property type="entry name" value="WH-like_DNA-bd_sf"/>
</dbReference>
<dbReference type="PANTHER" id="PTHR35807">
    <property type="entry name" value="TRANSCRIPTIONAL REGULATOR REDD-RELATED"/>
    <property type="match status" value="1"/>
</dbReference>
<dbReference type="Proteomes" id="UP000655751">
    <property type="component" value="Unassembled WGS sequence"/>
</dbReference>
<dbReference type="AlphaFoldDB" id="A0A931I8L3"/>
<dbReference type="SMART" id="SM01043">
    <property type="entry name" value="BTAD"/>
    <property type="match status" value="1"/>
</dbReference>
<dbReference type="InterPro" id="IPR016032">
    <property type="entry name" value="Sig_transdc_resp-reg_C-effctor"/>
</dbReference>
<comment type="caution">
    <text evidence="7">The sequence shown here is derived from an EMBL/GenBank/DDBJ whole genome shotgun (WGS) entry which is preliminary data.</text>
</comment>
<evidence type="ECO:0000256" key="5">
    <source>
        <dbReference type="PROSITE-ProRule" id="PRU01091"/>
    </source>
</evidence>
<dbReference type="RefSeq" id="WP_196149302.1">
    <property type="nucleotide sequence ID" value="NZ_JADMLG010000004.1"/>
</dbReference>
<name>A0A931I8L3_9NOCA</name>
<proteinExistence type="inferred from homology"/>
<protein>
    <submittedName>
        <fullName evidence="7">AAA family ATPase</fullName>
    </submittedName>
</protein>
<comment type="similarity">
    <text evidence="1">Belongs to the AfsR/DnrI/RedD regulatory family.</text>
</comment>
<dbReference type="InterPro" id="IPR005158">
    <property type="entry name" value="BTAD"/>
</dbReference>
<dbReference type="InterPro" id="IPR051677">
    <property type="entry name" value="AfsR-DnrI-RedD_regulator"/>
</dbReference>
<evidence type="ECO:0000256" key="3">
    <source>
        <dbReference type="ARBA" id="ARBA00023125"/>
    </source>
</evidence>